<name>A0A3L8SG72_CHLGU</name>
<keyword evidence="2" id="KW-1185">Reference proteome</keyword>
<proteinExistence type="predicted"/>
<evidence type="ECO:0000313" key="1">
    <source>
        <dbReference type="EMBL" id="RLW00867.1"/>
    </source>
</evidence>
<sequence>MGVLPVPAEVRAILLDIEGTTTPIAFVQVRAGGRRRRGGSGSIAAPIVTPPALASRGAPVASPFLP</sequence>
<evidence type="ECO:0000313" key="2">
    <source>
        <dbReference type="Proteomes" id="UP000276834"/>
    </source>
</evidence>
<dbReference type="STRING" id="44316.ENSEGOP00005005454"/>
<dbReference type="EMBL" id="QUSF01000025">
    <property type="protein sequence ID" value="RLW00867.1"/>
    <property type="molecule type" value="Genomic_DNA"/>
</dbReference>
<protein>
    <submittedName>
        <fullName evidence="1">Uncharacterized protein</fullName>
    </submittedName>
</protein>
<accession>A0A3L8SG72</accession>
<dbReference type="AlphaFoldDB" id="A0A3L8SG72"/>
<comment type="caution">
    <text evidence="1">The sequence shown here is derived from an EMBL/GenBank/DDBJ whole genome shotgun (WGS) entry which is preliminary data.</text>
</comment>
<reference evidence="1 2" key="1">
    <citation type="journal article" date="2018" name="Proc. R. Soc. B">
        <title>A non-coding region near Follistatin controls head colour polymorphism in the Gouldian finch.</title>
        <authorList>
            <person name="Toomey M.B."/>
            <person name="Marques C.I."/>
            <person name="Andrade P."/>
            <person name="Araujo P.M."/>
            <person name="Sabatino S."/>
            <person name="Gazda M.A."/>
            <person name="Afonso S."/>
            <person name="Lopes R.J."/>
            <person name="Corbo J.C."/>
            <person name="Carneiro M."/>
        </authorList>
    </citation>
    <scope>NUCLEOTIDE SEQUENCE [LARGE SCALE GENOMIC DNA]</scope>
    <source>
        <strain evidence="1">Red01</strain>
        <tissue evidence="1">Muscle</tissue>
    </source>
</reference>
<dbReference type="Proteomes" id="UP000276834">
    <property type="component" value="Unassembled WGS sequence"/>
</dbReference>
<gene>
    <name evidence="1" type="ORF">DV515_00008484</name>
</gene>
<organism evidence="1 2">
    <name type="scientific">Chloebia gouldiae</name>
    <name type="common">Gouldian finch</name>
    <name type="synonym">Erythrura gouldiae</name>
    <dbReference type="NCBI Taxonomy" id="44316"/>
    <lineage>
        <taxon>Eukaryota</taxon>
        <taxon>Metazoa</taxon>
        <taxon>Chordata</taxon>
        <taxon>Craniata</taxon>
        <taxon>Vertebrata</taxon>
        <taxon>Euteleostomi</taxon>
        <taxon>Archelosauria</taxon>
        <taxon>Archosauria</taxon>
        <taxon>Dinosauria</taxon>
        <taxon>Saurischia</taxon>
        <taxon>Theropoda</taxon>
        <taxon>Coelurosauria</taxon>
        <taxon>Aves</taxon>
        <taxon>Neognathae</taxon>
        <taxon>Neoaves</taxon>
        <taxon>Telluraves</taxon>
        <taxon>Australaves</taxon>
        <taxon>Passeriformes</taxon>
        <taxon>Passeroidea</taxon>
        <taxon>Passeridae</taxon>
        <taxon>Chloebia</taxon>
    </lineage>
</organism>